<feature type="transmembrane region" description="Helical" evidence="9">
    <location>
        <begin position="164"/>
        <end position="185"/>
    </location>
</feature>
<keyword evidence="4" id="KW-0997">Cell inner membrane</keyword>
<reference evidence="10" key="2">
    <citation type="journal article" date="2024" name="Antonie Van Leeuwenhoek">
        <title>Roseihalotalea indica gen. nov., sp. nov., a halophilic Bacteroidetes from mesopelagic Southwest Indian Ocean with higher carbohydrate metabolic potential.</title>
        <authorList>
            <person name="Chen B."/>
            <person name="Zhang M."/>
            <person name="Lin D."/>
            <person name="Ye J."/>
            <person name="Tang K."/>
        </authorList>
    </citation>
    <scope>NUCLEOTIDE SEQUENCE</scope>
    <source>
        <strain evidence="10">TK19036</strain>
    </source>
</reference>
<dbReference type="AlphaFoldDB" id="A0AA49GR12"/>
<dbReference type="PANTHER" id="PTHR30574:SF1">
    <property type="entry name" value="SULPHUR TRANSPORT DOMAIN-CONTAINING PROTEIN"/>
    <property type="match status" value="1"/>
</dbReference>
<keyword evidence="7 9" id="KW-0472">Membrane</keyword>
<reference evidence="10" key="1">
    <citation type="journal article" date="2023" name="Comput. Struct. Biotechnol. J.">
        <title>Discovery of a novel marine Bacteroidetes with a rich repertoire of carbohydrate-active enzymes.</title>
        <authorList>
            <person name="Chen B."/>
            <person name="Liu G."/>
            <person name="Chen Q."/>
            <person name="Wang H."/>
            <person name="Liu L."/>
            <person name="Tang K."/>
        </authorList>
    </citation>
    <scope>NUCLEOTIDE SEQUENCE</scope>
    <source>
        <strain evidence="10">TK19036</strain>
    </source>
</reference>
<gene>
    <name evidence="10" type="ORF">K4G66_25195</name>
</gene>
<evidence type="ECO:0000256" key="1">
    <source>
        <dbReference type="ARBA" id="ARBA00004429"/>
    </source>
</evidence>
<comment type="subcellular location">
    <subcellularLocation>
        <location evidence="1">Cell inner membrane</location>
        <topology evidence="1">Multi-pass membrane protein</topology>
    </subcellularLocation>
</comment>
<sequence>MTTIIDFISQPWPWYVAGPLITFVMVALLLFGKNFGVSANLRTMCSVSGAGKNCEFFDFNWKTQIWNLVFVAGLVLGGFIAHQYLTPTQGVGISAATVADLQKLGIEIPGSTLVPEQLFSLESLLTVKGFVMLIVGGFLVGFGSRYAGGCTSGHGISGLSDLQLPSLIAVIGFFIGGLTVTHWVLPFLLTL</sequence>
<dbReference type="PANTHER" id="PTHR30574">
    <property type="entry name" value="INNER MEMBRANE PROTEIN YEDE"/>
    <property type="match status" value="1"/>
</dbReference>
<keyword evidence="6 9" id="KW-1133">Transmembrane helix</keyword>
<comment type="similarity">
    <text evidence="8">Belongs to the TsuA/YedE (TC 9.B.102) family.</text>
</comment>
<evidence type="ECO:0000256" key="7">
    <source>
        <dbReference type="ARBA" id="ARBA00023136"/>
    </source>
</evidence>
<feature type="transmembrane region" description="Helical" evidence="9">
    <location>
        <begin position="12"/>
        <end position="32"/>
    </location>
</feature>
<dbReference type="Pfam" id="PF04143">
    <property type="entry name" value="Sulf_transp"/>
    <property type="match status" value="1"/>
</dbReference>
<evidence type="ECO:0000256" key="8">
    <source>
        <dbReference type="ARBA" id="ARBA00035655"/>
    </source>
</evidence>
<evidence type="ECO:0000313" key="10">
    <source>
        <dbReference type="EMBL" id="WKN35669.1"/>
    </source>
</evidence>
<evidence type="ECO:0000256" key="5">
    <source>
        <dbReference type="ARBA" id="ARBA00022692"/>
    </source>
</evidence>
<evidence type="ECO:0000256" key="9">
    <source>
        <dbReference type="SAM" id="Phobius"/>
    </source>
</evidence>
<proteinExistence type="inferred from homology"/>
<protein>
    <submittedName>
        <fullName evidence="10">YeeE/YedE thiosulfate transporter family protein</fullName>
    </submittedName>
</protein>
<accession>A0AA49GR12</accession>
<feature type="transmembrane region" description="Helical" evidence="9">
    <location>
        <begin position="123"/>
        <end position="143"/>
    </location>
</feature>
<evidence type="ECO:0000256" key="3">
    <source>
        <dbReference type="ARBA" id="ARBA00022475"/>
    </source>
</evidence>
<dbReference type="GO" id="GO:0005886">
    <property type="term" value="C:plasma membrane"/>
    <property type="evidence" value="ECO:0007669"/>
    <property type="project" value="UniProtKB-SubCell"/>
</dbReference>
<dbReference type="InterPro" id="IPR007272">
    <property type="entry name" value="Sulf_transp_TsuA/YedE"/>
</dbReference>
<keyword evidence="2" id="KW-0813">Transport</keyword>
<name>A0AA49GR12_9BACT</name>
<organism evidence="10">
    <name type="scientific">Roseihalotalea indica</name>
    <dbReference type="NCBI Taxonomy" id="2867963"/>
    <lineage>
        <taxon>Bacteria</taxon>
        <taxon>Pseudomonadati</taxon>
        <taxon>Bacteroidota</taxon>
        <taxon>Cytophagia</taxon>
        <taxon>Cytophagales</taxon>
        <taxon>Catalimonadaceae</taxon>
        <taxon>Roseihalotalea</taxon>
    </lineage>
</organism>
<keyword evidence="5 9" id="KW-0812">Transmembrane</keyword>
<feature type="transmembrane region" description="Helical" evidence="9">
    <location>
        <begin position="65"/>
        <end position="85"/>
    </location>
</feature>
<evidence type="ECO:0000256" key="6">
    <source>
        <dbReference type="ARBA" id="ARBA00022989"/>
    </source>
</evidence>
<evidence type="ECO:0000256" key="4">
    <source>
        <dbReference type="ARBA" id="ARBA00022519"/>
    </source>
</evidence>
<keyword evidence="3" id="KW-1003">Cell membrane</keyword>
<evidence type="ECO:0000256" key="2">
    <source>
        <dbReference type="ARBA" id="ARBA00022448"/>
    </source>
</evidence>
<dbReference type="EMBL" id="CP120682">
    <property type="protein sequence ID" value="WKN35669.1"/>
    <property type="molecule type" value="Genomic_DNA"/>
</dbReference>